<evidence type="ECO:0000313" key="3">
    <source>
        <dbReference type="EMBL" id="EEF57911.1"/>
    </source>
</evidence>
<dbReference type="InterPro" id="IPR011043">
    <property type="entry name" value="Gal_Oxase/kelch_b-propeller"/>
</dbReference>
<keyword evidence="4" id="KW-1185">Reference proteome</keyword>
<dbReference type="Gene3D" id="1.10.238.10">
    <property type="entry name" value="EF-hand"/>
    <property type="match status" value="1"/>
</dbReference>
<evidence type="ECO:0000256" key="1">
    <source>
        <dbReference type="SAM" id="MobiDB-lite"/>
    </source>
</evidence>
<gene>
    <name evidence="3" type="ORF">Cflav_PD0861</name>
</gene>
<dbReference type="EMBL" id="ABOX02000054">
    <property type="protein sequence ID" value="EEF57911.1"/>
    <property type="molecule type" value="Genomic_DNA"/>
</dbReference>
<dbReference type="Pfam" id="PF13202">
    <property type="entry name" value="EF-hand_5"/>
    <property type="match status" value="2"/>
</dbReference>
<dbReference type="InterPro" id="IPR011992">
    <property type="entry name" value="EF-hand-dom_pair"/>
</dbReference>
<dbReference type="RefSeq" id="WP_007418072.1">
    <property type="nucleotide sequence ID" value="NZ_ABOX02000054.1"/>
</dbReference>
<feature type="region of interest" description="Disordered" evidence="1">
    <location>
        <begin position="958"/>
        <end position="980"/>
    </location>
</feature>
<dbReference type="SUPFAM" id="SSF47473">
    <property type="entry name" value="EF-hand"/>
    <property type="match status" value="1"/>
</dbReference>
<dbReference type="GO" id="GO:0005509">
    <property type="term" value="F:calcium ion binding"/>
    <property type="evidence" value="ECO:0007669"/>
    <property type="project" value="InterPro"/>
</dbReference>
<accession>B9XQI6</accession>
<dbReference type="InterPro" id="IPR015943">
    <property type="entry name" value="WD40/YVTN_repeat-like_dom_sf"/>
</dbReference>
<dbReference type="InterPro" id="IPR002048">
    <property type="entry name" value="EF_hand_dom"/>
</dbReference>
<evidence type="ECO:0000259" key="2">
    <source>
        <dbReference type="PROSITE" id="PS50222"/>
    </source>
</evidence>
<comment type="caution">
    <text evidence="3">The sequence shown here is derived from an EMBL/GenBank/DDBJ whole genome shotgun (WGS) entry which is preliminary data.</text>
</comment>
<protein>
    <submittedName>
        <fullName evidence="3">Calcium-binding EF-hand-containing protein</fullName>
    </submittedName>
</protein>
<dbReference type="PROSITE" id="PS00018">
    <property type="entry name" value="EF_HAND_1"/>
    <property type="match status" value="2"/>
</dbReference>
<dbReference type="SMART" id="SM00054">
    <property type="entry name" value="EFh"/>
    <property type="match status" value="2"/>
</dbReference>
<dbReference type="Proteomes" id="UP000003688">
    <property type="component" value="Unassembled WGS sequence"/>
</dbReference>
<dbReference type="PROSITE" id="PS50222">
    <property type="entry name" value="EF_HAND_2"/>
    <property type="match status" value="2"/>
</dbReference>
<evidence type="ECO:0000313" key="4">
    <source>
        <dbReference type="Proteomes" id="UP000003688"/>
    </source>
</evidence>
<feature type="domain" description="EF-hand" evidence="2">
    <location>
        <begin position="1278"/>
        <end position="1305"/>
    </location>
</feature>
<dbReference type="OrthoDB" id="113323at2"/>
<dbReference type="SUPFAM" id="SSF50965">
    <property type="entry name" value="Galactose oxidase, central domain"/>
    <property type="match status" value="1"/>
</dbReference>
<reference evidence="3 4" key="1">
    <citation type="journal article" date="2011" name="J. Bacteriol.">
        <title>Genome sequence of 'Pedosphaera parvula' Ellin514, an aerobic Verrucomicrobial isolate from pasture soil.</title>
        <authorList>
            <person name="Kant R."/>
            <person name="van Passel M.W."/>
            <person name="Sangwan P."/>
            <person name="Palva A."/>
            <person name="Lucas S."/>
            <person name="Copeland A."/>
            <person name="Lapidus A."/>
            <person name="Glavina Del Rio T."/>
            <person name="Dalin E."/>
            <person name="Tice H."/>
            <person name="Bruce D."/>
            <person name="Goodwin L."/>
            <person name="Pitluck S."/>
            <person name="Chertkov O."/>
            <person name="Larimer F.W."/>
            <person name="Land M.L."/>
            <person name="Hauser L."/>
            <person name="Brettin T.S."/>
            <person name="Detter J.C."/>
            <person name="Han S."/>
            <person name="de Vos W.M."/>
            <person name="Janssen P.H."/>
            <person name="Smidt H."/>
        </authorList>
    </citation>
    <scope>NUCLEOTIDE SEQUENCE [LARGE SCALE GENOMIC DNA]</scope>
    <source>
        <strain evidence="3 4">Ellin514</strain>
    </source>
</reference>
<organism evidence="3 4">
    <name type="scientific">Pedosphaera parvula (strain Ellin514)</name>
    <dbReference type="NCBI Taxonomy" id="320771"/>
    <lineage>
        <taxon>Bacteria</taxon>
        <taxon>Pseudomonadati</taxon>
        <taxon>Verrucomicrobiota</taxon>
        <taxon>Pedosphaerae</taxon>
        <taxon>Pedosphaerales</taxon>
        <taxon>Pedosphaeraceae</taxon>
        <taxon>Pedosphaera</taxon>
    </lineage>
</organism>
<dbReference type="InterPro" id="IPR018247">
    <property type="entry name" value="EF_Hand_1_Ca_BS"/>
</dbReference>
<dbReference type="Gene3D" id="2.130.10.10">
    <property type="entry name" value="YVTN repeat-like/Quinoprotein amine dehydrogenase"/>
    <property type="match status" value="1"/>
</dbReference>
<name>B9XQI6_PEDPL</name>
<proteinExistence type="predicted"/>
<feature type="domain" description="EF-hand" evidence="2">
    <location>
        <begin position="1214"/>
        <end position="1249"/>
    </location>
</feature>
<dbReference type="STRING" id="320771.Cflav_PD0861"/>
<sequence>MLASGKTGGSQRGLLELMLPIIHCCRNPAFIQILVFCCVFSGGIAQADFPGKSTDSSSIRVAMMDFSTDDNSYRNAQAAADFASMLQTRLQDEPGIEWVERTQLELAGRELGLAELGNLGETAPVRRGKWAKAEWLLTGEFSHDDQNRRTLSFEVTDLQHADTLVTQTLILPEAAGENASPQSRQLEAAAETVHQILALSRSKAKEASHQVLVAPLFFADLSTYERGTEILQREFFQALQQATKTNSQIRIVRFPKAYQSMDEAEMVLEGFAEADLNAWRHSADLYVWGSYTTSNMQELKGANPKLMVTVNVWDGVLPFKTFKQEVVLSKQWTASPEQITSLLHKATQQILSQAGKHGHQTDTSQMRHAITEEILKTYTSLESQGHPTMGLHNKETFIQAVHMLETACFFEPGNSKAHALRISCRWGFWVDFGFTVKSEFWSKWRRSVAWGKYVDQFGLGETVTLPFPYGSQGISAPYLSSLDEVLRMWATHNKAQAYGFPADIPPALEKEWKQQIDAEHWKRLCRVADYFKTNYAITNNIDKNPAFKISPLRMVLGRIFEQEDHVPERLRLIEGVWPLCIEFSKHLERTRILPTNEEQTLRKWYTQVGKPTEADKLLSSLFAFQTSTPPSRPVQRDTRPAVHLPAPAMVQKPSATGNDWLRQVRPMFNLNPPRLLPTVLNPTLQSISFPEHEQLQVIRQLLFHQEKLWILAESEASAQSSSEKPEISAEMHRKMGKLWCYDVVKSTLSRCADSSLPENIQSMAPGENGIWLGGSSLGFYGLNNTGARSVGLADGFNLHETDGLTAASDGAIYVTGDFKLLRLKTPHSRWESLPLPPASFSRSNDRHPFLAANGEWLCLSSGSTLIYDLTRGSWKNLNELPNLRCMTPDASAFWMGTAESLDRLTLDNSHLEHWKTPTSEPGISLQESQFYFANTKDIPERKVEEARHKIFQGLKSLQSKRNKLHGSSSEPSTSSNDPLHLDARLPDGVSALANDGDFLWVAIRSYPYYVMLLHKPSLAWISCFKLDREVSSLAVSREFLWVGTPYSDSPLQQVKKQDLLAVPKENWLSLGITPGERNELIEKMPLRARALFALYAGNDSQVAALLKNKSVSEANLEELFLLAFSHDTLGVNDPETVREAYGEIIRRFPESPWSQFAEEATFANYQEAKQKDRERTLLAKYDRNKNGILDPKEREAMEKDPDYVNDERSWHTDQLSVQIREIFKRSDLNHDGRLDEEELKVLRQRSLLYAEASPEMIKGKKIVFAPLISRDFPSVSLLLKQYDANHDGYLDENELRTFAGSFKQAETLHPK</sequence>